<sequence length="557" mass="61475">MIALPGEEVSQERNNKTIRQQSHGEKTMQIISPDETNTEGNDNNGDQQQNNPDTTQDLRESTTATSEKPYTSFSLPQKWFVVGMATAASFFSPLSGQIYYPVLPILAENYHLSQTLLNISVTTYMIFQGLTPSFMGTFSDASGRRPGYILAFIIYTAANIGLAEQNSYAALLVLRCLQSAGSSGTVSFGYGVIADVTTTAERGTYMGPMAAGVMMGPALGPVIGGLLSQFLGWRSVFWFLVIISGSYLVIFTLFQPESHRGIVGDGSILPSESWRLSVLQYIRIRRKQARMSVEEKQEYDEARKELRIQQKNRKLAFPNPLLSFVILLEPDALMLILYIALMFFGATIMMTSLPSLFPGIYGLNELEVGLCFLPLGVSSALGAVANGKLLDWNYRRLAVKHGMSIDSKHGDDLTNFPIEKARIQMPLFWASLLAATFLGYGWALDYKTSLAVPLVISFILGFSLICTMNSLNTLLTDIFPSRVSTASAASNLVRCLLGAVGAAVVDSMIDAMGIGWCFTFTGLVMGAAVMFLWCEYKWGMQWRQKRWRKKAEKVEAV</sequence>
<keyword evidence="3 8" id="KW-0812">Transmembrane</keyword>
<feature type="transmembrane region" description="Helical" evidence="8">
    <location>
        <begin position="236"/>
        <end position="254"/>
    </location>
</feature>
<evidence type="ECO:0000259" key="9">
    <source>
        <dbReference type="PROSITE" id="PS50850"/>
    </source>
</evidence>
<feature type="transmembrane region" description="Helical" evidence="8">
    <location>
        <begin position="147"/>
        <end position="163"/>
    </location>
</feature>
<protein>
    <recommendedName>
        <fullName evidence="9">Major facilitator superfamily (MFS) profile domain-containing protein</fullName>
    </recommendedName>
</protein>
<keyword evidence="2" id="KW-0813">Transport</keyword>
<dbReference type="FunFam" id="1.20.1720.10:FF:000009">
    <property type="entry name" value="MFS multidrug transporter"/>
    <property type="match status" value="1"/>
</dbReference>
<feature type="transmembrane region" description="Helical" evidence="8">
    <location>
        <begin position="366"/>
        <end position="386"/>
    </location>
</feature>
<dbReference type="SUPFAM" id="SSF103473">
    <property type="entry name" value="MFS general substrate transporter"/>
    <property type="match status" value="1"/>
</dbReference>
<feature type="transmembrane region" description="Helical" evidence="8">
    <location>
        <begin position="112"/>
        <end position="135"/>
    </location>
</feature>
<evidence type="ECO:0000313" key="10">
    <source>
        <dbReference type="EMBL" id="OKL59781.1"/>
    </source>
</evidence>
<evidence type="ECO:0000256" key="1">
    <source>
        <dbReference type="ARBA" id="ARBA00004141"/>
    </source>
</evidence>
<dbReference type="InterPro" id="IPR036259">
    <property type="entry name" value="MFS_trans_sf"/>
</dbReference>
<comment type="function">
    <text evidence="6">MFS-type transporter; part of the gene cluster that mediates the biosynthesis of the antihypercholesterolemic agents phomoidrides which are dimeric anhydrides.</text>
</comment>
<dbReference type="PANTHER" id="PTHR23502">
    <property type="entry name" value="MAJOR FACILITATOR SUPERFAMILY"/>
    <property type="match status" value="1"/>
</dbReference>
<dbReference type="OrthoDB" id="2441642at2759"/>
<feature type="transmembrane region" description="Helical" evidence="8">
    <location>
        <begin position="169"/>
        <end position="193"/>
    </location>
</feature>
<dbReference type="Proteomes" id="UP000214365">
    <property type="component" value="Unassembled WGS sequence"/>
</dbReference>
<feature type="transmembrane region" description="Helical" evidence="8">
    <location>
        <begin position="511"/>
        <end position="536"/>
    </location>
</feature>
<feature type="transmembrane region" description="Helical" evidence="8">
    <location>
        <begin position="450"/>
        <end position="471"/>
    </location>
</feature>
<dbReference type="GO" id="GO:0005886">
    <property type="term" value="C:plasma membrane"/>
    <property type="evidence" value="ECO:0007669"/>
    <property type="project" value="TreeGrafter"/>
</dbReference>
<evidence type="ECO:0000313" key="11">
    <source>
        <dbReference type="Proteomes" id="UP000214365"/>
    </source>
</evidence>
<evidence type="ECO:0000256" key="4">
    <source>
        <dbReference type="ARBA" id="ARBA00022989"/>
    </source>
</evidence>
<proteinExistence type="predicted"/>
<reference evidence="10 11" key="1">
    <citation type="submission" date="2015-06" db="EMBL/GenBank/DDBJ databases">
        <title>Talaromyces atroroseus IBT 11181 draft genome.</title>
        <authorList>
            <person name="Rasmussen K.B."/>
            <person name="Rasmussen S."/>
            <person name="Petersen B."/>
            <person name="Sicheritz-Ponten T."/>
            <person name="Mortensen U.H."/>
            <person name="Thrane U."/>
        </authorList>
    </citation>
    <scope>NUCLEOTIDE SEQUENCE [LARGE SCALE GENOMIC DNA]</scope>
    <source>
        <strain evidence="10 11">IBT 11181</strain>
    </source>
</reference>
<evidence type="ECO:0000256" key="5">
    <source>
        <dbReference type="ARBA" id="ARBA00023136"/>
    </source>
</evidence>
<evidence type="ECO:0000256" key="8">
    <source>
        <dbReference type="SAM" id="Phobius"/>
    </source>
</evidence>
<evidence type="ECO:0000256" key="3">
    <source>
        <dbReference type="ARBA" id="ARBA00022692"/>
    </source>
</evidence>
<evidence type="ECO:0000256" key="6">
    <source>
        <dbReference type="ARBA" id="ARBA00059659"/>
    </source>
</evidence>
<dbReference type="GO" id="GO:0022857">
    <property type="term" value="F:transmembrane transporter activity"/>
    <property type="evidence" value="ECO:0007669"/>
    <property type="project" value="InterPro"/>
</dbReference>
<evidence type="ECO:0000256" key="7">
    <source>
        <dbReference type="SAM" id="MobiDB-lite"/>
    </source>
</evidence>
<feature type="compositionally biased region" description="Low complexity" evidence="7">
    <location>
        <begin position="33"/>
        <end position="55"/>
    </location>
</feature>
<comment type="subcellular location">
    <subcellularLocation>
        <location evidence="1">Membrane</location>
        <topology evidence="1">Multi-pass membrane protein</topology>
    </subcellularLocation>
</comment>
<name>A0A225AES0_TALAT</name>
<dbReference type="InterPro" id="IPR011701">
    <property type="entry name" value="MFS"/>
</dbReference>
<gene>
    <name evidence="10" type="ORF">UA08_04741</name>
</gene>
<feature type="transmembrane region" description="Helical" evidence="8">
    <location>
        <begin position="321"/>
        <end position="346"/>
    </location>
</feature>
<organism evidence="10 11">
    <name type="scientific">Talaromyces atroroseus</name>
    <dbReference type="NCBI Taxonomy" id="1441469"/>
    <lineage>
        <taxon>Eukaryota</taxon>
        <taxon>Fungi</taxon>
        <taxon>Dikarya</taxon>
        <taxon>Ascomycota</taxon>
        <taxon>Pezizomycotina</taxon>
        <taxon>Eurotiomycetes</taxon>
        <taxon>Eurotiomycetidae</taxon>
        <taxon>Eurotiales</taxon>
        <taxon>Trichocomaceae</taxon>
        <taxon>Talaromyces</taxon>
        <taxon>Talaromyces sect. Trachyspermi</taxon>
    </lineage>
</organism>
<feature type="domain" description="Major facilitator superfamily (MFS) profile" evidence="9">
    <location>
        <begin position="81"/>
        <end position="537"/>
    </location>
</feature>
<dbReference type="Pfam" id="PF07690">
    <property type="entry name" value="MFS_1"/>
    <property type="match status" value="1"/>
</dbReference>
<keyword evidence="4 8" id="KW-1133">Transmembrane helix</keyword>
<dbReference type="EMBL" id="LFMY01000006">
    <property type="protein sequence ID" value="OKL59781.1"/>
    <property type="molecule type" value="Genomic_DNA"/>
</dbReference>
<dbReference type="Gene3D" id="1.20.1250.20">
    <property type="entry name" value="MFS general substrate transporter like domains"/>
    <property type="match status" value="1"/>
</dbReference>
<dbReference type="AlphaFoldDB" id="A0A225AES0"/>
<dbReference type="CDD" id="cd17323">
    <property type="entry name" value="MFS_Tpo1_MDR_like"/>
    <property type="match status" value="1"/>
</dbReference>
<feature type="transmembrane region" description="Helical" evidence="8">
    <location>
        <begin position="79"/>
        <end position="100"/>
    </location>
</feature>
<dbReference type="PANTHER" id="PTHR23502:SF150">
    <property type="entry name" value="MAJOR FACILITATOR SUPERFAMILY (MFS) PROFILE DOMAIN-CONTAINING PROTEIN-RELATED"/>
    <property type="match status" value="1"/>
</dbReference>
<dbReference type="InterPro" id="IPR020846">
    <property type="entry name" value="MFS_dom"/>
</dbReference>
<feature type="transmembrane region" description="Helical" evidence="8">
    <location>
        <begin position="427"/>
        <end position="444"/>
    </location>
</feature>
<keyword evidence="5 8" id="KW-0472">Membrane</keyword>
<dbReference type="STRING" id="1441469.A0A225AES0"/>
<accession>A0A225AES0</accession>
<dbReference type="GeneID" id="31004496"/>
<comment type="caution">
    <text evidence="10">The sequence shown here is derived from an EMBL/GenBank/DDBJ whole genome shotgun (WGS) entry which is preliminary data.</text>
</comment>
<evidence type="ECO:0000256" key="2">
    <source>
        <dbReference type="ARBA" id="ARBA00022448"/>
    </source>
</evidence>
<dbReference type="RefSeq" id="XP_020119902.1">
    <property type="nucleotide sequence ID" value="XM_020267044.1"/>
</dbReference>
<keyword evidence="11" id="KW-1185">Reference proteome</keyword>
<dbReference type="PROSITE" id="PS50850">
    <property type="entry name" value="MFS"/>
    <property type="match status" value="1"/>
</dbReference>
<feature type="region of interest" description="Disordered" evidence="7">
    <location>
        <begin position="1"/>
        <end position="69"/>
    </location>
</feature>
<feature type="transmembrane region" description="Helical" evidence="8">
    <location>
        <begin position="205"/>
        <end position="230"/>
    </location>
</feature>